<evidence type="ECO:0000313" key="1">
    <source>
        <dbReference type="EMBL" id="SIS36135.1"/>
    </source>
</evidence>
<evidence type="ECO:0000313" key="2">
    <source>
        <dbReference type="Proteomes" id="UP000186106"/>
    </source>
</evidence>
<dbReference type="Proteomes" id="UP000186106">
    <property type="component" value="Unassembled WGS sequence"/>
</dbReference>
<reference evidence="1 2" key="1">
    <citation type="submission" date="2017-01" db="EMBL/GenBank/DDBJ databases">
        <authorList>
            <person name="Mah S.A."/>
            <person name="Swanson W.J."/>
            <person name="Moy G.W."/>
            <person name="Vacquier V.D."/>
        </authorList>
    </citation>
    <scope>NUCLEOTIDE SEQUENCE [LARGE SCALE GENOMIC DNA]</scope>
    <source>
        <strain evidence="1 2">DSM 16927</strain>
    </source>
</reference>
<protein>
    <submittedName>
        <fullName evidence="1">Uncharacterized protein</fullName>
    </submittedName>
</protein>
<sequence>MIYFMYKKGHSSFVENQRFSSYVNLIVQYFITLSKV</sequence>
<accession>A0A1N7IGD5</accession>
<gene>
    <name evidence="1" type="ORF">SAMN05421768_10578</name>
</gene>
<dbReference type="AlphaFoldDB" id="A0A1N7IGD5"/>
<proteinExistence type="predicted"/>
<organism evidence="1 2">
    <name type="scientific">Chryseobacterium joostei</name>
    <dbReference type="NCBI Taxonomy" id="112234"/>
    <lineage>
        <taxon>Bacteria</taxon>
        <taxon>Pseudomonadati</taxon>
        <taxon>Bacteroidota</taxon>
        <taxon>Flavobacteriia</taxon>
        <taxon>Flavobacteriales</taxon>
        <taxon>Weeksellaceae</taxon>
        <taxon>Chryseobacterium group</taxon>
        <taxon>Chryseobacterium</taxon>
    </lineage>
</organism>
<dbReference type="EMBL" id="FTNZ01000005">
    <property type="protein sequence ID" value="SIS36135.1"/>
    <property type="molecule type" value="Genomic_DNA"/>
</dbReference>
<name>A0A1N7IGD5_9FLAO</name>